<dbReference type="RefSeq" id="WP_065408812.1">
    <property type="nucleotide sequence ID" value="NZ_MAYT01000001.1"/>
</dbReference>
<sequence length="104" mass="11726">MSKIAANNLIGLSGLLLGVIITIIIYFINRHIGEKKRLFDERQQYVTTRSKAAAWNVTSIILLVAWAFIIVYDGISFSFFLMTGIWVAHNISLIITSIYFSGQN</sequence>
<feature type="transmembrane region" description="Helical" evidence="1">
    <location>
        <begin position="52"/>
        <end position="72"/>
    </location>
</feature>
<protein>
    <submittedName>
        <fullName evidence="2">DUF2178 domain-containing protein</fullName>
    </submittedName>
</protein>
<dbReference type="EMBL" id="MAYT01000001">
    <property type="protein sequence ID" value="OCA92289.1"/>
    <property type="molecule type" value="Genomic_DNA"/>
</dbReference>
<dbReference type="AlphaFoldDB" id="A0A1B9B878"/>
<gene>
    <name evidence="2" type="ORF">A8F95_00755</name>
</gene>
<keyword evidence="1" id="KW-1133">Transmembrane helix</keyword>
<keyword evidence="1" id="KW-0472">Membrane</keyword>
<reference evidence="3" key="1">
    <citation type="submission" date="2016-05" db="EMBL/GenBank/DDBJ databases">
        <authorList>
            <person name="Liu B."/>
            <person name="Wang J."/>
            <person name="Zhu Y."/>
            <person name="Liu G."/>
            <person name="Chen Q."/>
            <person name="Chen Z."/>
            <person name="Lan J."/>
            <person name="Che J."/>
            <person name="Ge C."/>
            <person name="Shi H."/>
            <person name="Pan Z."/>
            <person name="Liu X."/>
        </authorList>
    </citation>
    <scope>NUCLEOTIDE SEQUENCE [LARGE SCALE GENOMIC DNA]</scope>
    <source>
        <strain evidence="3">FJAT-27215</strain>
    </source>
</reference>
<keyword evidence="3" id="KW-1185">Reference proteome</keyword>
<proteinExistence type="predicted"/>
<evidence type="ECO:0000313" key="3">
    <source>
        <dbReference type="Proteomes" id="UP000092578"/>
    </source>
</evidence>
<accession>A0A1B9B878</accession>
<comment type="caution">
    <text evidence="2">The sequence shown here is derived from an EMBL/GenBank/DDBJ whole genome shotgun (WGS) entry which is preliminary data.</text>
</comment>
<evidence type="ECO:0000256" key="1">
    <source>
        <dbReference type="SAM" id="Phobius"/>
    </source>
</evidence>
<feature type="transmembrane region" description="Helical" evidence="1">
    <location>
        <begin position="78"/>
        <end position="100"/>
    </location>
</feature>
<name>A0A1B9B878_9BACI</name>
<keyword evidence="1" id="KW-0812">Transmembrane</keyword>
<dbReference type="Pfam" id="PF09946">
    <property type="entry name" value="DUF2178"/>
    <property type="match status" value="1"/>
</dbReference>
<organism evidence="2 3">
    <name type="scientific">Pseudobacillus wudalianchiensis</name>
    <dbReference type="NCBI Taxonomy" id="1743143"/>
    <lineage>
        <taxon>Bacteria</taxon>
        <taxon>Bacillati</taxon>
        <taxon>Bacillota</taxon>
        <taxon>Bacilli</taxon>
        <taxon>Bacillales</taxon>
        <taxon>Bacillaceae</taxon>
        <taxon>Pseudobacillus</taxon>
    </lineage>
</organism>
<feature type="transmembrane region" description="Helical" evidence="1">
    <location>
        <begin position="6"/>
        <end position="28"/>
    </location>
</feature>
<dbReference type="Proteomes" id="UP000092578">
    <property type="component" value="Unassembled WGS sequence"/>
</dbReference>
<evidence type="ECO:0000313" key="2">
    <source>
        <dbReference type="EMBL" id="OCA92289.1"/>
    </source>
</evidence>
<dbReference type="InterPro" id="IPR019235">
    <property type="entry name" value="DUF2178_TM"/>
</dbReference>